<dbReference type="Pfam" id="PF09335">
    <property type="entry name" value="VTT_dom"/>
    <property type="match status" value="1"/>
</dbReference>
<evidence type="ECO:0000313" key="3">
    <source>
        <dbReference type="EMBL" id="NOK37203.1"/>
    </source>
</evidence>
<evidence type="ECO:0000259" key="2">
    <source>
        <dbReference type="Pfam" id="PF09335"/>
    </source>
</evidence>
<reference evidence="3 4" key="1">
    <citation type="submission" date="2020-05" db="EMBL/GenBank/DDBJ databases">
        <authorList>
            <person name="Whitworth D."/>
        </authorList>
    </citation>
    <scope>NUCLEOTIDE SEQUENCE [LARGE SCALE GENOMIC DNA]</scope>
    <source>
        <strain evidence="3 4">AB043B</strain>
    </source>
</reference>
<gene>
    <name evidence="3" type="ORF">HMI49_28805</name>
</gene>
<proteinExistence type="predicted"/>
<keyword evidence="1" id="KW-0472">Membrane</keyword>
<dbReference type="PANTHER" id="PTHR42709">
    <property type="entry name" value="ALKALINE PHOSPHATASE LIKE PROTEIN"/>
    <property type="match status" value="1"/>
</dbReference>
<name>A0A3A8HLQ8_9BACT</name>
<dbReference type="InterPro" id="IPR051311">
    <property type="entry name" value="DedA_domain"/>
</dbReference>
<accession>A0A3A8HLQ8</accession>
<evidence type="ECO:0000313" key="4">
    <source>
        <dbReference type="Proteomes" id="UP000563426"/>
    </source>
</evidence>
<keyword evidence="1" id="KW-0812">Transmembrane</keyword>
<keyword evidence="4" id="KW-1185">Reference proteome</keyword>
<dbReference type="AlphaFoldDB" id="A0A3A8HLQ8"/>
<feature type="transmembrane region" description="Helical" evidence="1">
    <location>
        <begin position="132"/>
        <end position="151"/>
    </location>
</feature>
<dbReference type="RefSeq" id="WP_120528595.1">
    <property type="nucleotide sequence ID" value="NZ_JABFJV010000209.1"/>
</dbReference>
<dbReference type="EMBL" id="JABFJV010000209">
    <property type="protein sequence ID" value="NOK37203.1"/>
    <property type="molecule type" value="Genomic_DNA"/>
</dbReference>
<dbReference type="OrthoDB" id="5419086at2"/>
<feature type="transmembrane region" description="Helical" evidence="1">
    <location>
        <begin position="12"/>
        <end position="40"/>
    </location>
</feature>
<dbReference type="PANTHER" id="PTHR42709:SF4">
    <property type="entry name" value="INNER MEMBRANE PROTEIN YQAA"/>
    <property type="match status" value="1"/>
</dbReference>
<sequence>MPAEPSTLSTWGLPGMFFVAMLAGSVVPVPSEAMLAALIYNGTPPVMATVVATVGNVLGAITLYILGQWVSRGGGGALGRWVARRREKEGPRMARVEANLRTWGAPALLMAWLPILGDAFVLAGGFVGVRPFPFVVFVTLGKGLRYAFVALSTTAAM</sequence>
<organism evidence="3 4">
    <name type="scientific">Corallococcus exercitus</name>
    <dbReference type="NCBI Taxonomy" id="2316736"/>
    <lineage>
        <taxon>Bacteria</taxon>
        <taxon>Pseudomonadati</taxon>
        <taxon>Myxococcota</taxon>
        <taxon>Myxococcia</taxon>
        <taxon>Myxococcales</taxon>
        <taxon>Cystobacterineae</taxon>
        <taxon>Myxococcaceae</taxon>
        <taxon>Corallococcus</taxon>
    </lineage>
</organism>
<feature type="transmembrane region" description="Helical" evidence="1">
    <location>
        <begin position="46"/>
        <end position="66"/>
    </location>
</feature>
<comment type="caution">
    <text evidence="3">The sequence shown here is derived from an EMBL/GenBank/DDBJ whole genome shotgun (WGS) entry which is preliminary data.</text>
</comment>
<feature type="domain" description="VTT" evidence="2">
    <location>
        <begin position="29"/>
        <end position="151"/>
    </location>
</feature>
<evidence type="ECO:0000256" key="1">
    <source>
        <dbReference type="SAM" id="Phobius"/>
    </source>
</evidence>
<protein>
    <submittedName>
        <fullName evidence="3">DedA family protein</fullName>
    </submittedName>
</protein>
<feature type="transmembrane region" description="Helical" evidence="1">
    <location>
        <begin position="103"/>
        <end position="126"/>
    </location>
</feature>
<keyword evidence="1" id="KW-1133">Transmembrane helix</keyword>
<dbReference type="Proteomes" id="UP000563426">
    <property type="component" value="Unassembled WGS sequence"/>
</dbReference>
<dbReference type="InterPro" id="IPR032816">
    <property type="entry name" value="VTT_dom"/>
</dbReference>